<accession>A0ABU2HMH1</accession>
<reference evidence="6" key="1">
    <citation type="submission" date="2023-07" db="EMBL/GenBank/DDBJ databases">
        <title>Paracoccus sp. MBLB3053 whole genome sequence.</title>
        <authorList>
            <person name="Hwang C.Y."/>
            <person name="Cho E.-S."/>
            <person name="Seo M.-J."/>
        </authorList>
    </citation>
    <scope>NUCLEOTIDE SEQUENCE [LARGE SCALE GENOMIC DNA]</scope>
    <source>
        <strain evidence="6">MBLB3053</strain>
    </source>
</reference>
<evidence type="ECO:0000256" key="3">
    <source>
        <dbReference type="ARBA" id="ARBA00023141"/>
    </source>
</evidence>
<dbReference type="Proteomes" id="UP001269144">
    <property type="component" value="Unassembled WGS sequence"/>
</dbReference>
<keyword evidence="3" id="KW-0028">Amino-acid biosynthesis</keyword>
<feature type="domain" description="Shikimate dehydrogenase substrate binding N-terminal" evidence="4">
    <location>
        <begin position="25"/>
        <end position="105"/>
    </location>
</feature>
<gene>
    <name evidence="5" type="ORF">RGQ15_01465</name>
</gene>
<organism evidence="5 6">
    <name type="scientific">Paracoccus aurantius</name>
    <dbReference type="NCBI Taxonomy" id="3073814"/>
    <lineage>
        <taxon>Bacteria</taxon>
        <taxon>Pseudomonadati</taxon>
        <taxon>Pseudomonadota</taxon>
        <taxon>Alphaproteobacteria</taxon>
        <taxon>Rhodobacterales</taxon>
        <taxon>Paracoccaceae</taxon>
        <taxon>Paracoccus</taxon>
    </lineage>
</organism>
<dbReference type="InterPro" id="IPR046346">
    <property type="entry name" value="Aminoacid_DH-like_N_sf"/>
</dbReference>
<name>A0ABU2HMH1_9RHOB</name>
<protein>
    <submittedName>
        <fullName evidence="5">Shikimate dehydrogenase</fullName>
    </submittedName>
</protein>
<comment type="pathway">
    <text evidence="1">Metabolic intermediate biosynthesis; chorismate biosynthesis; chorismate from D-erythrose 4-phosphate and phosphoenolpyruvate: step 4/7.</text>
</comment>
<dbReference type="InterPro" id="IPR036291">
    <property type="entry name" value="NAD(P)-bd_dom_sf"/>
</dbReference>
<dbReference type="Gene3D" id="3.40.50.10860">
    <property type="entry name" value="Leucine Dehydrogenase, chain A, domain 1"/>
    <property type="match status" value="1"/>
</dbReference>
<dbReference type="InterPro" id="IPR022893">
    <property type="entry name" value="Shikimate_DH_fam"/>
</dbReference>
<dbReference type="EMBL" id="JAVQLW010000001">
    <property type="protein sequence ID" value="MDS9466241.1"/>
    <property type="molecule type" value="Genomic_DNA"/>
</dbReference>
<dbReference type="SUPFAM" id="SSF53223">
    <property type="entry name" value="Aminoacid dehydrogenase-like, N-terminal domain"/>
    <property type="match status" value="1"/>
</dbReference>
<keyword evidence="3" id="KW-0057">Aromatic amino acid biosynthesis</keyword>
<sequence length="289" mass="30572">MSRRGLQNWGQDMIRGTTKLIAHLGYPTSTFKAPMIYNPWFEHRGIDAVVVPMGCKPADYAAFLPLLFRLSNIHGALITMPHKVATVELADRVSVTAQIAGSANALRLAEDGRLEADMFDGEGFVAGVLGKGQQLAGRSALVVGCGGVGSAIAASLAKAGIARLALFDPSAASADALAGRLRSAYAELVVTTGAKDPAGFDLVVNASPLGMNADDPLPMDVERIDPSAFVGEVVMKSEMTPFLAAAAARGCRYQVGTDMLFEQIPAYLEFFGFGRPPVEELREHAAISY</sequence>
<evidence type="ECO:0000259" key="4">
    <source>
        <dbReference type="Pfam" id="PF08501"/>
    </source>
</evidence>
<dbReference type="PANTHER" id="PTHR21089:SF1">
    <property type="entry name" value="BIFUNCTIONAL 3-DEHYDROQUINATE DEHYDRATASE_SHIKIMATE DEHYDROGENASE, CHLOROPLASTIC"/>
    <property type="match status" value="1"/>
</dbReference>
<dbReference type="PANTHER" id="PTHR21089">
    <property type="entry name" value="SHIKIMATE DEHYDROGENASE"/>
    <property type="match status" value="1"/>
</dbReference>
<keyword evidence="6" id="KW-1185">Reference proteome</keyword>
<proteinExistence type="predicted"/>
<evidence type="ECO:0000256" key="2">
    <source>
        <dbReference type="ARBA" id="ARBA00023002"/>
    </source>
</evidence>
<dbReference type="InterPro" id="IPR013708">
    <property type="entry name" value="Shikimate_DH-bd_N"/>
</dbReference>
<dbReference type="RefSeq" id="WP_311158434.1">
    <property type="nucleotide sequence ID" value="NZ_JAVQLW010000001.1"/>
</dbReference>
<evidence type="ECO:0000313" key="6">
    <source>
        <dbReference type="Proteomes" id="UP001269144"/>
    </source>
</evidence>
<comment type="caution">
    <text evidence="5">The sequence shown here is derived from an EMBL/GenBank/DDBJ whole genome shotgun (WGS) entry which is preliminary data.</text>
</comment>
<dbReference type="Gene3D" id="3.40.50.720">
    <property type="entry name" value="NAD(P)-binding Rossmann-like Domain"/>
    <property type="match status" value="1"/>
</dbReference>
<dbReference type="CDD" id="cd01065">
    <property type="entry name" value="NAD_bind_Shikimate_DH"/>
    <property type="match status" value="1"/>
</dbReference>
<dbReference type="SUPFAM" id="SSF51735">
    <property type="entry name" value="NAD(P)-binding Rossmann-fold domains"/>
    <property type="match status" value="1"/>
</dbReference>
<dbReference type="Pfam" id="PF08501">
    <property type="entry name" value="Shikimate_dh_N"/>
    <property type="match status" value="1"/>
</dbReference>
<keyword evidence="2" id="KW-0560">Oxidoreductase</keyword>
<evidence type="ECO:0000256" key="1">
    <source>
        <dbReference type="ARBA" id="ARBA00004871"/>
    </source>
</evidence>
<evidence type="ECO:0000313" key="5">
    <source>
        <dbReference type="EMBL" id="MDS9466241.1"/>
    </source>
</evidence>